<name>A0A0V1GMP4_TRIPS</name>
<organism evidence="1 2">
    <name type="scientific">Trichinella pseudospiralis</name>
    <name type="common">Parasitic roundworm</name>
    <dbReference type="NCBI Taxonomy" id="6337"/>
    <lineage>
        <taxon>Eukaryota</taxon>
        <taxon>Metazoa</taxon>
        <taxon>Ecdysozoa</taxon>
        <taxon>Nematoda</taxon>
        <taxon>Enoplea</taxon>
        <taxon>Dorylaimia</taxon>
        <taxon>Trichinellida</taxon>
        <taxon>Trichinellidae</taxon>
        <taxon>Trichinella</taxon>
    </lineage>
</organism>
<comment type="caution">
    <text evidence="1">The sequence shown here is derived from an EMBL/GenBank/DDBJ whole genome shotgun (WGS) entry which is preliminary data.</text>
</comment>
<evidence type="ECO:0000313" key="2">
    <source>
        <dbReference type="Proteomes" id="UP000054805"/>
    </source>
</evidence>
<dbReference type="Proteomes" id="UP000054805">
    <property type="component" value="Unassembled WGS sequence"/>
</dbReference>
<evidence type="ECO:0000313" key="1">
    <source>
        <dbReference type="EMBL" id="KRY99558.1"/>
    </source>
</evidence>
<sequence length="45" mass="5202">MTIIRGATQRRDSYPGRNRDVSSWRRKVLLKSEPLTFTQPVSLAI</sequence>
<reference evidence="1 2" key="1">
    <citation type="submission" date="2015-01" db="EMBL/GenBank/DDBJ databases">
        <title>Evolution of Trichinella species and genotypes.</title>
        <authorList>
            <person name="Korhonen P.K."/>
            <person name="Edoardo P."/>
            <person name="Giuseppe L.R."/>
            <person name="Gasser R.B."/>
        </authorList>
    </citation>
    <scope>NUCLEOTIDE SEQUENCE [LARGE SCALE GENOMIC DNA]</scope>
    <source>
        <strain evidence="1">ISS588</strain>
    </source>
</reference>
<keyword evidence="2" id="KW-1185">Reference proteome</keyword>
<dbReference type="AlphaFoldDB" id="A0A0V1GMP4"/>
<accession>A0A0V1GMP4</accession>
<dbReference type="EMBL" id="JYDS01001141">
    <property type="protein sequence ID" value="KRY99558.1"/>
    <property type="molecule type" value="Genomic_DNA"/>
</dbReference>
<proteinExistence type="predicted"/>
<gene>
    <name evidence="1" type="ORF">T4B_14122</name>
</gene>
<protein>
    <submittedName>
        <fullName evidence="1">Uncharacterized protein</fullName>
    </submittedName>
</protein>